<gene>
    <name evidence="3" type="ORF">BC659_0596</name>
</gene>
<proteinExistence type="predicted"/>
<dbReference type="Gene3D" id="3.20.20.220">
    <property type="match status" value="1"/>
</dbReference>
<dbReference type="GO" id="GO:0071949">
    <property type="term" value="F:FAD binding"/>
    <property type="evidence" value="ECO:0007669"/>
    <property type="project" value="TreeGrafter"/>
</dbReference>
<evidence type="ECO:0000256" key="1">
    <source>
        <dbReference type="ARBA" id="ARBA00023002"/>
    </source>
</evidence>
<dbReference type="InterPro" id="IPR029041">
    <property type="entry name" value="FAD-linked_oxidoreductase-like"/>
</dbReference>
<dbReference type="GO" id="GO:0010133">
    <property type="term" value="P:L-proline catabolic process to L-glutamate"/>
    <property type="evidence" value="ECO:0007669"/>
    <property type="project" value="TreeGrafter"/>
</dbReference>
<dbReference type="InterPro" id="IPR015659">
    <property type="entry name" value="Proline_oxidase"/>
</dbReference>
<comment type="caution">
    <text evidence="3">The sequence shown here is derived from an EMBL/GenBank/DDBJ whole genome shotgun (WGS) entry which is preliminary data.</text>
</comment>
<keyword evidence="1" id="KW-0560">Oxidoreductase</keyword>
<evidence type="ECO:0000313" key="4">
    <source>
        <dbReference type="Proteomes" id="UP000295741"/>
    </source>
</evidence>
<evidence type="ECO:0000313" key="3">
    <source>
        <dbReference type="EMBL" id="TDO28530.1"/>
    </source>
</evidence>
<dbReference type="SUPFAM" id="SSF51730">
    <property type="entry name" value="FAD-linked oxidoreductase"/>
    <property type="match status" value="1"/>
</dbReference>
<sequence>MNISFDNTQNAFAYKSDKELKSAKFLFSTMGYPWFVQLGTRLTPFIMKTGLPVHGIIRKTIFKQFVGGETLEETADIGATLGKYGVQVILDYGVEGKEGEESFDHATEEFIRVINYAATQTNIPFISIKVTGLARFALLQTLNEAPRLRSGIHDHEMEIDEWDRVRERMYTICEVAAEKGVGVLVDAEESWIQDPIDRLTMEMMELFNKEKVVVYNTIQLYRHDRLHFLKLSHQIAQQKGFLLGAKLVRGAYMEKERNRAREMGYPSPIQPDKEASDRDYDLAVRYCVDHINQISVIVASHNESSNLLAAQLLDQQGLAHNHPHIHFSQLFGMSDNITFNLAKEGFSVSKYLPFGPIRDVIPYLMRRAQENSSVSGQTGRELALIKRELSRRKSA</sequence>
<dbReference type="Pfam" id="PF01619">
    <property type="entry name" value="Pro_dh"/>
    <property type="match status" value="1"/>
</dbReference>
<dbReference type="GO" id="GO:0004657">
    <property type="term" value="F:proline dehydrogenase activity"/>
    <property type="evidence" value="ECO:0007669"/>
    <property type="project" value="InterPro"/>
</dbReference>
<reference evidence="3 4" key="1">
    <citation type="submission" date="2019-03" db="EMBL/GenBank/DDBJ databases">
        <title>Genomic Encyclopedia of Archaeal and Bacterial Type Strains, Phase II (KMG-II): from individual species to whole genera.</title>
        <authorList>
            <person name="Goeker M."/>
        </authorList>
    </citation>
    <scope>NUCLEOTIDE SEQUENCE [LARGE SCALE GENOMIC DNA]</scope>
    <source>
        <strain evidence="3 4">DSM 28323</strain>
    </source>
</reference>
<accession>A0A4R6J045</accession>
<organism evidence="3 4">
    <name type="scientific">Sediminibacterium goheungense</name>
    <dbReference type="NCBI Taxonomy" id="1086393"/>
    <lineage>
        <taxon>Bacteria</taxon>
        <taxon>Pseudomonadati</taxon>
        <taxon>Bacteroidota</taxon>
        <taxon>Chitinophagia</taxon>
        <taxon>Chitinophagales</taxon>
        <taxon>Chitinophagaceae</taxon>
        <taxon>Sediminibacterium</taxon>
    </lineage>
</organism>
<dbReference type="AlphaFoldDB" id="A0A4R6J045"/>
<protein>
    <submittedName>
        <fullName evidence="3">L-proline dehydrogenase</fullName>
    </submittedName>
</protein>
<dbReference type="PANTHER" id="PTHR13914">
    <property type="entry name" value="PROLINE OXIDASE"/>
    <property type="match status" value="1"/>
</dbReference>
<dbReference type="InterPro" id="IPR002872">
    <property type="entry name" value="Proline_DH_dom"/>
</dbReference>
<keyword evidence="4" id="KW-1185">Reference proteome</keyword>
<dbReference type="EMBL" id="SNWP01000010">
    <property type="protein sequence ID" value="TDO28530.1"/>
    <property type="molecule type" value="Genomic_DNA"/>
</dbReference>
<dbReference type="RefSeq" id="WP_133473114.1">
    <property type="nucleotide sequence ID" value="NZ_SNWP01000010.1"/>
</dbReference>
<dbReference type="OrthoDB" id="1401444at2"/>
<dbReference type="PANTHER" id="PTHR13914:SF0">
    <property type="entry name" value="PROLINE DEHYDROGENASE 1, MITOCHONDRIAL"/>
    <property type="match status" value="1"/>
</dbReference>
<evidence type="ECO:0000259" key="2">
    <source>
        <dbReference type="Pfam" id="PF01619"/>
    </source>
</evidence>
<feature type="domain" description="Proline dehydrogenase" evidence="2">
    <location>
        <begin position="80"/>
        <end position="378"/>
    </location>
</feature>
<name>A0A4R6J045_9BACT</name>
<dbReference type="Proteomes" id="UP000295741">
    <property type="component" value="Unassembled WGS sequence"/>
</dbReference>